<feature type="transmembrane region" description="Helical" evidence="1">
    <location>
        <begin position="43"/>
        <end position="63"/>
    </location>
</feature>
<dbReference type="AlphaFoldDB" id="A0A5C5V6V5"/>
<comment type="caution">
    <text evidence="2">The sequence shown here is derived from an EMBL/GenBank/DDBJ whole genome shotgun (WGS) entry which is preliminary data.</text>
</comment>
<name>A0A5C5V6V5_9BACT</name>
<keyword evidence="1" id="KW-1133">Transmembrane helix</keyword>
<gene>
    <name evidence="2" type="ORF">KOR34_32970</name>
</gene>
<evidence type="ECO:0008006" key="4">
    <source>
        <dbReference type="Google" id="ProtNLM"/>
    </source>
</evidence>
<dbReference type="Proteomes" id="UP000316714">
    <property type="component" value="Unassembled WGS sequence"/>
</dbReference>
<evidence type="ECO:0000313" key="3">
    <source>
        <dbReference type="Proteomes" id="UP000316714"/>
    </source>
</evidence>
<feature type="transmembrane region" description="Helical" evidence="1">
    <location>
        <begin position="139"/>
        <end position="157"/>
    </location>
</feature>
<keyword evidence="1" id="KW-0472">Membrane</keyword>
<feature type="transmembrane region" description="Helical" evidence="1">
    <location>
        <begin position="70"/>
        <end position="90"/>
    </location>
</feature>
<reference evidence="2 3" key="1">
    <citation type="submission" date="2019-02" db="EMBL/GenBank/DDBJ databases">
        <title>Deep-cultivation of Planctomycetes and their phenomic and genomic characterization uncovers novel biology.</title>
        <authorList>
            <person name="Wiegand S."/>
            <person name="Jogler M."/>
            <person name="Boedeker C."/>
            <person name="Pinto D."/>
            <person name="Vollmers J."/>
            <person name="Rivas-Marin E."/>
            <person name="Kohn T."/>
            <person name="Peeters S.H."/>
            <person name="Heuer A."/>
            <person name="Rast P."/>
            <person name="Oberbeckmann S."/>
            <person name="Bunk B."/>
            <person name="Jeske O."/>
            <person name="Meyerdierks A."/>
            <person name="Storesund J.E."/>
            <person name="Kallscheuer N."/>
            <person name="Luecker S."/>
            <person name="Lage O.M."/>
            <person name="Pohl T."/>
            <person name="Merkel B.J."/>
            <person name="Hornburger P."/>
            <person name="Mueller R.-W."/>
            <person name="Bruemmer F."/>
            <person name="Labrenz M."/>
            <person name="Spormann A.M."/>
            <person name="Op Den Camp H."/>
            <person name="Overmann J."/>
            <person name="Amann R."/>
            <person name="Jetten M.S.M."/>
            <person name="Mascher T."/>
            <person name="Medema M.H."/>
            <person name="Devos D.P."/>
            <person name="Kaster A.-K."/>
            <person name="Ovreas L."/>
            <person name="Rohde M."/>
            <person name="Galperin M.Y."/>
            <person name="Jogler C."/>
        </authorList>
    </citation>
    <scope>NUCLEOTIDE SEQUENCE [LARGE SCALE GENOMIC DNA]</scope>
    <source>
        <strain evidence="2 3">KOR34</strain>
    </source>
</reference>
<keyword evidence="1" id="KW-0812">Transmembrane</keyword>
<proteinExistence type="predicted"/>
<keyword evidence="3" id="KW-1185">Reference proteome</keyword>
<organism evidence="2 3">
    <name type="scientific">Posidoniimonas corsicana</name>
    <dbReference type="NCBI Taxonomy" id="1938618"/>
    <lineage>
        <taxon>Bacteria</taxon>
        <taxon>Pseudomonadati</taxon>
        <taxon>Planctomycetota</taxon>
        <taxon>Planctomycetia</taxon>
        <taxon>Pirellulales</taxon>
        <taxon>Lacipirellulaceae</taxon>
        <taxon>Posidoniimonas</taxon>
    </lineage>
</organism>
<evidence type="ECO:0000313" key="2">
    <source>
        <dbReference type="EMBL" id="TWT33465.1"/>
    </source>
</evidence>
<protein>
    <recommendedName>
        <fullName evidence="4">Peptidase family M50</fullName>
    </recommendedName>
</protein>
<sequence length="171" mass="18223">MLLTHELGHVVAVPLTGGELAYVNLYPGQIPSTLAGPNPRPAVVLWAGFLSGWLLPLLVAVAVSRWRSMAPFAWGWAGFCWLAGGVYLAFGGLERYADTAQLITLGWPGWPLVPLGLAVAAVGYWRCRRSWPEVVKARATGRGVVVAWLAVAAWVAVQQLLAAKVAVAVQG</sequence>
<evidence type="ECO:0000256" key="1">
    <source>
        <dbReference type="SAM" id="Phobius"/>
    </source>
</evidence>
<dbReference type="EMBL" id="SIHJ01000002">
    <property type="protein sequence ID" value="TWT33465.1"/>
    <property type="molecule type" value="Genomic_DNA"/>
</dbReference>
<accession>A0A5C5V6V5</accession>
<feature type="transmembrane region" description="Helical" evidence="1">
    <location>
        <begin position="110"/>
        <end position="127"/>
    </location>
</feature>